<dbReference type="EMBL" id="CM043016">
    <property type="protein sequence ID" value="KAI4466588.1"/>
    <property type="molecule type" value="Genomic_DNA"/>
</dbReference>
<name>A0ACB9TIF5_HOLOL</name>
<gene>
    <name evidence="1" type="ORF">MML48_2g00002818</name>
</gene>
<accession>A0ACB9TIF5</accession>
<organism evidence="1 2">
    <name type="scientific">Holotrichia oblita</name>
    <name type="common">Chafer beetle</name>
    <dbReference type="NCBI Taxonomy" id="644536"/>
    <lineage>
        <taxon>Eukaryota</taxon>
        <taxon>Metazoa</taxon>
        <taxon>Ecdysozoa</taxon>
        <taxon>Arthropoda</taxon>
        <taxon>Hexapoda</taxon>
        <taxon>Insecta</taxon>
        <taxon>Pterygota</taxon>
        <taxon>Neoptera</taxon>
        <taxon>Endopterygota</taxon>
        <taxon>Coleoptera</taxon>
        <taxon>Polyphaga</taxon>
        <taxon>Scarabaeiformia</taxon>
        <taxon>Scarabaeidae</taxon>
        <taxon>Melolonthinae</taxon>
        <taxon>Holotrichia</taxon>
    </lineage>
</organism>
<evidence type="ECO:0000313" key="2">
    <source>
        <dbReference type="Proteomes" id="UP001056778"/>
    </source>
</evidence>
<evidence type="ECO:0000313" key="1">
    <source>
        <dbReference type="EMBL" id="KAI4466588.1"/>
    </source>
</evidence>
<protein>
    <submittedName>
        <fullName evidence="1">Uncharacterized protein</fullName>
    </submittedName>
</protein>
<comment type="caution">
    <text evidence="1">The sequence shown here is derived from an EMBL/GenBank/DDBJ whole genome shotgun (WGS) entry which is preliminary data.</text>
</comment>
<sequence length="403" mass="47953">MSDFQVNDKVQAIISELIIKNNWGPVVDIKYKPGTELGDGYSCTHISVDIIRENDTLRLFLKYPTGLKLFENDVDVDKFYENEVIFYDKVCTIYNKFLKDKNQVSKLENVPNSYRTSAKTVVVLEDLKHKGYQLFNRFKFMNDQHIRLVLKSFAKFHGTSFAFKDQRRIEYDELTSAIWPSLFANQSEDSMYMKMNRNEMERTLNKFDPLKDKHLLDRCNVDVLFKALRKLVYTPDEYSIIIKGDCWLNNMMFLYKDDDKDNPIDVMQLDWQLIEVSSPIYDISYFFYTVASEEALSKLDDYLRFYHTELSEQIRKLGSDPELLYPFSVFEMEWKRYCTYGFALAFMIFRALLANHDEIPKMDEIEVENYNDDMELFAKFDNEQEYINRIKILAEFVVKRGYI</sequence>
<keyword evidence="2" id="KW-1185">Reference proteome</keyword>
<proteinExistence type="predicted"/>
<dbReference type="Proteomes" id="UP001056778">
    <property type="component" value="Chromosome 2"/>
</dbReference>
<reference evidence="1" key="1">
    <citation type="submission" date="2022-04" db="EMBL/GenBank/DDBJ databases">
        <title>Chromosome-scale genome assembly of Holotrichia oblita Faldermann.</title>
        <authorList>
            <person name="Rongchong L."/>
        </authorList>
    </citation>
    <scope>NUCLEOTIDE SEQUENCE</scope>
    <source>
        <strain evidence="1">81SQS9</strain>
    </source>
</reference>